<evidence type="ECO:0000313" key="1">
    <source>
        <dbReference type="EMBL" id="HJF49171.1"/>
    </source>
</evidence>
<name>A0A921GN25_9MICO</name>
<organism evidence="1 2">
    <name type="scientific">Brachybacterium paraconglomeratum</name>
    <dbReference type="NCBI Taxonomy" id="173362"/>
    <lineage>
        <taxon>Bacteria</taxon>
        <taxon>Bacillati</taxon>
        <taxon>Actinomycetota</taxon>
        <taxon>Actinomycetes</taxon>
        <taxon>Micrococcales</taxon>
        <taxon>Dermabacteraceae</taxon>
        <taxon>Brachybacterium</taxon>
    </lineage>
</organism>
<reference evidence="1" key="2">
    <citation type="submission" date="2021-09" db="EMBL/GenBank/DDBJ databases">
        <authorList>
            <person name="Gilroy R."/>
        </authorList>
    </citation>
    <scope>NUCLEOTIDE SEQUENCE</scope>
    <source>
        <strain evidence="1">1647</strain>
    </source>
</reference>
<dbReference type="AlphaFoldDB" id="A0A921GN25"/>
<sequence>MDDVIEHLSDGEPVALPYAYAGHHPVDSEAASPVVAVVYAADPAGHPYRPDSPLLLAETEDGGIVAVAADRMAHLSDCERCAPIWQRYSQMVVGLPSDGMITAGVEIDTPQGPGKLLIDAEDLPQEAFTEGADDGEG</sequence>
<accession>A0A921GN25</accession>
<comment type="caution">
    <text evidence="1">The sequence shown here is derived from an EMBL/GenBank/DDBJ whole genome shotgun (WGS) entry which is preliminary data.</text>
</comment>
<dbReference type="EMBL" id="DYWO01000154">
    <property type="protein sequence ID" value="HJF49171.1"/>
    <property type="molecule type" value="Genomic_DNA"/>
</dbReference>
<protein>
    <submittedName>
        <fullName evidence="1">Uncharacterized protein</fullName>
    </submittedName>
</protein>
<reference evidence="1" key="1">
    <citation type="journal article" date="2021" name="PeerJ">
        <title>Extensive microbial diversity within the chicken gut microbiome revealed by metagenomics and culture.</title>
        <authorList>
            <person name="Gilroy R."/>
            <person name="Ravi A."/>
            <person name="Getino M."/>
            <person name="Pursley I."/>
            <person name="Horton D.L."/>
            <person name="Alikhan N.F."/>
            <person name="Baker D."/>
            <person name="Gharbi K."/>
            <person name="Hall N."/>
            <person name="Watson M."/>
            <person name="Adriaenssens E.M."/>
            <person name="Foster-Nyarko E."/>
            <person name="Jarju S."/>
            <person name="Secka A."/>
            <person name="Antonio M."/>
            <person name="Oren A."/>
            <person name="Chaudhuri R.R."/>
            <person name="La Ragione R."/>
            <person name="Hildebrand F."/>
            <person name="Pallen M.J."/>
        </authorList>
    </citation>
    <scope>NUCLEOTIDE SEQUENCE</scope>
    <source>
        <strain evidence="1">1647</strain>
    </source>
</reference>
<dbReference type="Proteomes" id="UP000775129">
    <property type="component" value="Unassembled WGS sequence"/>
</dbReference>
<gene>
    <name evidence="1" type="ORF">K8W24_05135</name>
</gene>
<evidence type="ECO:0000313" key="2">
    <source>
        <dbReference type="Proteomes" id="UP000775129"/>
    </source>
</evidence>
<proteinExistence type="predicted"/>